<feature type="domain" description="Major facilitator superfamily (MFS) profile" evidence="8">
    <location>
        <begin position="52"/>
        <end position="506"/>
    </location>
</feature>
<dbReference type="Pfam" id="PF00083">
    <property type="entry name" value="Sugar_tr"/>
    <property type="match status" value="1"/>
</dbReference>
<dbReference type="SUPFAM" id="SSF103473">
    <property type="entry name" value="MFS general substrate transporter"/>
    <property type="match status" value="1"/>
</dbReference>
<comment type="caution">
    <text evidence="9">The sequence shown here is derived from an EMBL/GenBank/DDBJ whole genome shotgun (WGS) entry which is preliminary data.</text>
</comment>
<feature type="transmembrane region" description="Helical" evidence="7">
    <location>
        <begin position="466"/>
        <end position="485"/>
    </location>
</feature>
<dbReference type="PANTHER" id="PTHR24064">
    <property type="entry name" value="SOLUTE CARRIER FAMILY 22 MEMBER"/>
    <property type="match status" value="1"/>
</dbReference>
<evidence type="ECO:0000313" key="9">
    <source>
        <dbReference type="EMBL" id="CAI0438964.1"/>
    </source>
</evidence>
<feature type="region of interest" description="Disordered" evidence="6">
    <location>
        <begin position="1"/>
        <end position="28"/>
    </location>
</feature>
<feature type="transmembrane region" description="Helical" evidence="7">
    <location>
        <begin position="132"/>
        <end position="149"/>
    </location>
</feature>
<evidence type="ECO:0000259" key="8">
    <source>
        <dbReference type="PROSITE" id="PS50850"/>
    </source>
</evidence>
<keyword evidence="5 7" id="KW-0472">Membrane</keyword>
<keyword evidence="2" id="KW-0813">Transport</keyword>
<dbReference type="GO" id="GO:0016020">
    <property type="term" value="C:membrane"/>
    <property type="evidence" value="ECO:0007669"/>
    <property type="project" value="UniProtKB-SubCell"/>
</dbReference>
<dbReference type="GO" id="GO:0022857">
    <property type="term" value="F:transmembrane transporter activity"/>
    <property type="evidence" value="ECO:0007669"/>
    <property type="project" value="InterPro"/>
</dbReference>
<evidence type="ECO:0000313" key="10">
    <source>
        <dbReference type="Proteomes" id="UP001154282"/>
    </source>
</evidence>
<dbReference type="EMBL" id="CAMGYJ010000006">
    <property type="protein sequence ID" value="CAI0438964.1"/>
    <property type="molecule type" value="Genomic_DNA"/>
</dbReference>
<keyword evidence="3 7" id="KW-0812">Transmembrane</keyword>
<comment type="subcellular location">
    <subcellularLocation>
        <location evidence="1">Membrane</location>
        <topology evidence="1">Multi-pass membrane protein</topology>
    </subcellularLocation>
</comment>
<feature type="transmembrane region" description="Helical" evidence="7">
    <location>
        <begin position="373"/>
        <end position="394"/>
    </location>
</feature>
<evidence type="ECO:0000256" key="2">
    <source>
        <dbReference type="ARBA" id="ARBA00022448"/>
    </source>
</evidence>
<dbReference type="PROSITE" id="PS00217">
    <property type="entry name" value="SUGAR_TRANSPORT_2"/>
    <property type="match status" value="1"/>
</dbReference>
<dbReference type="InterPro" id="IPR020846">
    <property type="entry name" value="MFS_dom"/>
</dbReference>
<gene>
    <name evidence="9" type="ORF">LITE_LOCUS25976</name>
</gene>
<dbReference type="PROSITE" id="PS00216">
    <property type="entry name" value="SUGAR_TRANSPORT_1"/>
    <property type="match status" value="1"/>
</dbReference>
<dbReference type="InterPro" id="IPR036259">
    <property type="entry name" value="MFS_trans_sf"/>
</dbReference>
<feature type="transmembrane region" description="Helical" evidence="7">
    <location>
        <begin position="219"/>
        <end position="242"/>
    </location>
</feature>
<dbReference type="Proteomes" id="UP001154282">
    <property type="component" value="Unassembled WGS sequence"/>
</dbReference>
<proteinExistence type="predicted"/>
<keyword evidence="4 7" id="KW-1133">Transmembrane helix</keyword>
<reference evidence="9" key="1">
    <citation type="submission" date="2022-08" db="EMBL/GenBank/DDBJ databases">
        <authorList>
            <person name="Gutierrez-Valencia J."/>
        </authorList>
    </citation>
    <scope>NUCLEOTIDE SEQUENCE</scope>
</reference>
<feature type="transmembrane region" description="Helical" evidence="7">
    <location>
        <begin position="432"/>
        <end position="454"/>
    </location>
</feature>
<feature type="transmembrane region" description="Helical" evidence="7">
    <location>
        <begin position="161"/>
        <end position="179"/>
    </location>
</feature>
<feature type="transmembrane region" description="Helical" evidence="7">
    <location>
        <begin position="248"/>
        <end position="267"/>
    </location>
</feature>
<dbReference type="Gene3D" id="1.20.1250.20">
    <property type="entry name" value="MFS general substrate transporter like domains"/>
    <property type="match status" value="1"/>
</dbReference>
<evidence type="ECO:0000256" key="7">
    <source>
        <dbReference type="SAM" id="Phobius"/>
    </source>
</evidence>
<evidence type="ECO:0000256" key="1">
    <source>
        <dbReference type="ARBA" id="ARBA00004141"/>
    </source>
</evidence>
<evidence type="ECO:0000256" key="5">
    <source>
        <dbReference type="ARBA" id="ARBA00023136"/>
    </source>
</evidence>
<keyword evidence="10" id="KW-1185">Reference proteome</keyword>
<feature type="transmembrane region" description="Helical" evidence="7">
    <location>
        <begin position="185"/>
        <end position="207"/>
    </location>
</feature>
<dbReference type="AlphaFoldDB" id="A0AAV0LYW9"/>
<protein>
    <recommendedName>
        <fullName evidence="8">Major facilitator superfamily (MFS) profile domain-containing protein</fullName>
    </recommendedName>
</protein>
<dbReference type="InterPro" id="IPR005829">
    <property type="entry name" value="Sugar_transporter_CS"/>
</dbReference>
<accession>A0AAV0LYW9</accession>
<dbReference type="PROSITE" id="PS50850">
    <property type="entry name" value="MFS"/>
    <property type="match status" value="1"/>
</dbReference>
<name>A0AAV0LYW9_9ROSI</name>
<dbReference type="InterPro" id="IPR005828">
    <property type="entry name" value="MFS_sugar_transport-like"/>
</dbReference>
<evidence type="ECO:0000256" key="6">
    <source>
        <dbReference type="SAM" id="MobiDB-lite"/>
    </source>
</evidence>
<evidence type="ECO:0000256" key="4">
    <source>
        <dbReference type="ARBA" id="ARBA00022989"/>
    </source>
</evidence>
<feature type="transmembrane region" description="Helical" evidence="7">
    <location>
        <begin position="401"/>
        <end position="420"/>
    </location>
</feature>
<evidence type="ECO:0000256" key="3">
    <source>
        <dbReference type="ARBA" id="ARBA00022692"/>
    </source>
</evidence>
<sequence>MPPVANDSPAGVRDPLLPGPDPAGDKARPERLTIDEMLQRHCGEFGWWQLRHFALTNLALTLEAFHTMVMVFTDREPDFRCGGGGGGGGCDPAAVAQGVCGLDPGSWEWADGPGGTIVAEWGLVCGQKFKVGLVQAAFFVGCMIGAGTFGHLADATLGRKGSLTVVSIMNAVLGFLTAFSPNYWAYLVVRLLTGISCGGVGLAAFVLSTEPVGPTKRGTAGGSSFYFFSSGIGLLSALAYFLQPWRQLYIASSLPSVAYLFLALPFISESPRWYLVRGRVEEAMKVMRSIAESNGNSIPNGVVLSLDEDTSSNGNEKESEQTALIITTGTLMDVLGSPVTRTRLLLGMAVCFLSSTVYYGLSLNVVNLDTNLYANVAVNAAAEMPSFTLTAVLLDKVGRKPLAITTQVFSGVSCIVGSVVTGRAGGSAWEVVRTACGVMGVFGMAGAYNMLYVYAAELFPTVVRNATMGCALQAAQVGAILAFLLPETLNRLLYDTIAGIEEGEIS</sequence>
<feature type="transmembrane region" description="Helical" evidence="7">
    <location>
        <begin position="344"/>
        <end position="361"/>
    </location>
</feature>
<organism evidence="9 10">
    <name type="scientific">Linum tenue</name>
    <dbReference type="NCBI Taxonomy" id="586396"/>
    <lineage>
        <taxon>Eukaryota</taxon>
        <taxon>Viridiplantae</taxon>
        <taxon>Streptophyta</taxon>
        <taxon>Embryophyta</taxon>
        <taxon>Tracheophyta</taxon>
        <taxon>Spermatophyta</taxon>
        <taxon>Magnoliopsida</taxon>
        <taxon>eudicotyledons</taxon>
        <taxon>Gunneridae</taxon>
        <taxon>Pentapetalae</taxon>
        <taxon>rosids</taxon>
        <taxon>fabids</taxon>
        <taxon>Malpighiales</taxon>
        <taxon>Linaceae</taxon>
        <taxon>Linum</taxon>
    </lineage>
</organism>